<feature type="compositionally biased region" description="Basic and acidic residues" evidence="1">
    <location>
        <begin position="1"/>
        <end position="10"/>
    </location>
</feature>
<proteinExistence type="predicted"/>
<feature type="region of interest" description="Disordered" evidence="1">
    <location>
        <begin position="1"/>
        <end position="22"/>
    </location>
</feature>
<dbReference type="EMBL" id="BGPR01207005">
    <property type="protein sequence ID" value="GBN32570.1"/>
    <property type="molecule type" value="Genomic_DNA"/>
</dbReference>
<evidence type="ECO:0000313" key="2">
    <source>
        <dbReference type="EMBL" id="GBN32570.1"/>
    </source>
</evidence>
<evidence type="ECO:0000256" key="1">
    <source>
        <dbReference type="SAM" id="MobiDB-lite"/>
    </source>
</evidence>
<protein>
    <submittedName>
        <fullName evidence="2">Uncharacterized protein</fullName>
    </submittedName>
</protein>
<dbReference type="Proteomes" id="UP000499080">
    <property type="component" value="Unassembled WGS sequence"/>
</dbReference>
<organism evidence="2 3">
    <name type="scientific">Araneus ventricosus</name>
    <name type="common">Orbweaver spider</name>
    <name type="synonym">Epeira ventricosa</name>
    <dbReference type="NCBI Taxonomy" id="182803"/>
    <lineage>
        <taxon>Eukaryota</taxon>
        <taxon>Metazoa</taxon>
        <taxon>Ecdysozoa</taxon>
        <taxon>Arthropoda</taxon>
        <taxon>Chelicerata</taxon>
        <taxon>Arachnida</taxon>
        <taxon>Araneae</taxon>
        <taxon>Araneomorphae</taxon>
        <taxon>Entelegynae</taxon>
        <taxon>Araneoidea</taxon>
        <taxon>Araneidae</taxon>
        <taxon>Araneus</taxon>
    </lineage>
</organism>
<comment type="caution">
    <text evidence="2">The sequence shown here is derived from an EMBL/GenBank/DDBJ whole genome shotgun (WGS) entry which is preliminary data.</text>
</comment>
<dbReference type="AlphaFoldDB" id="A0A4Y2N1W0"/>
<reference evidence="2 3" key="1">
    <citation type="journal article" date="2019" name="Sci. Rep.">
        <title>Orb-weaving spider Araneus ventricosus genome elucidates the spidroin gene catalogue.</title>
        <authorList>
            <person name="Kono N."/>
            <person name="Nakamura H."/>
            <person name="Ohtoshi R."/>
            <person name="Moran D.A.P."/>
            <person name="Shinohara A."/>
            <person name="Yoshida Y."/>
            <person name="Fujiwara M."/>
            <person name="Mori M."/>
            <person name="Tomita M."/>
            <person name="Arakawa K."/>
        </authorList>
    </citation>
    <scope>NUCLEOTIDE SEQUENCE [LARGE SCALE GENOMIC DNA]</scope>
</reference>
<keyword evidence="3" id="KW-1185">Reference proteome</keyword>
<name>A0A4Y2N1W0_ARAVE</name>
<sequence>MIQEGHHPSRGDSPSSLEGESPHFIFIGGRKFPAVLTHVSAVTSTPRSADVKVPTCFLPRRARTFEGLFATVKMPVSSAL</sequence>
<evidence type="ECO:0000313" key="3">
    <source>
        <dbReference type="Proteomes" id="UP000499080"/>
    </source>
</evidence>
<gene>
    <name evidence="2" type="ORF">AVEN_125512_1</name>
</gene>
<accession>A0A4Y2N1W0</accession>